<keyword evidence="6" id="KW-1133">Transmembrane helix</keyword>
<dbReference type="Gene3D" id="3.90.550.10">
    <property type="entry name" value="Spore Coat Polysaccharide Biosynthesis Protein SpsA, Chain A"/>
    <property type="match status" value="1"/>
</dbReference>
<dbReference type="GO" id="GO:0016757">
    <property type="term" value="F:glycosyltransferase activity"/>
    <property type="evidence" value="ECO:0007669"/>
    <property type="project" value="UniProtKB-KW"/>
</dbReference>
<comment type="similarity">
    <text evidence="2">Belongs to the glycosyltransferase 2 family.</text>
</comment>
<accession>A0A0G0MZF3</accession>
<keyword evidence="4 8" id="KW-0808">Transferase</keyword>
<dbReference type="PANTHER" id="PTHR48090">
    <property type="entry name" value="UNDECAPRENYL-PHOSPHATE 4-DEOXY-4-FORMAMIDO-L-ARABINOSE TRANSFERASE-RELATED"/>
    <property type="match status" value="1"/>
</dbReference>
<dbReference type="STRING" id="1619100.UT34_C0001G0026"/>
<gene>
    <name evidence="8" type="ORF">UT34_C0001G0026</name>
</gene>
<dbReference type="Pfam" id="PF00535">
    <property type="entry name" value="Glycos_transf_2"/>
    <property type="match status" value="1"/>
</dbReference>
<evidence type="ECO:0000259" key="7">
    <source>
        <dbReference type="Pfam" id="PF00535"/>
    </source>
</evidence>
<evidence type="ECO:0000256" key="1">
    <source>
        <dbReference type="ARBA" id="ARBA00001946"/>
    </source>
</evidence>
<dbReference type="InterPro" id="IPR050256">
    <property type="entry name" value="Glycosyltransferase_2"/>
</dbReference>
<dbReference type="InterPro" id="IPR029044">
    <property type="entry name" value="Nucleotide-diphossugar_trans"/>
</dbReference>
<dbReference type="AlphaFoldDB" id="A0A0G0MZF3"/>
<comment type="caution">
    <text evidence="8">The sequence shown here is derived from an EMBL/GenBank/DDBJ whole genome shotgun (WGS) entry which is preliminary data.</text>
</comment>
<sequence>MENEINDLLTQKNIKISCIIPAYNEGETVENVLKIISSYSPFSEIILVNDGSKDQTRDIFMKYETEYPKIRVISNETNNGKTNAIIKGVANSKGQLLVFIDADLLTLTHDHLDRLITPVLKGEIDMAILSKESDDISPIGWSNFIVSRPLGGERAIWKKDFEKIHFDGDERYGLEVMLNTAYINMNKRIRTIRAPKLLSLYQSQKKQSLITALLRWKGMLHDIHKVTGVKGYVKQAVEVEEDRLRKLYEVKERSRVKAPMMAGILVAGLTLSTITFLLLNTRNRIEKTKGFLKKNSN</sequence>
<organism evidence="8 9">
    <name type="scientific">candidate division WS6 bacterium GW2011_GWF2_39_15</name>
    <dbReference type="NCBI Taxonomy" id="1619100"/>
    <lineage>
        <taxon>Bacteria</taxon>
        <taxon>Candidatus Dojkabacteria</taxon>
    </lineage>
</organism>
<comment type="cofactor">
    <cofactor evidence="1">
        <name>Mg(2+)</name>
        <dbReference type="ChEBI" id="CHEBI:18420"/>
    </cofactor>
</comment>
<evidence type="ECO:0000256" key="2">
    <source>
        <dbReference type="ARBA" id="ARBA00006739"/>
    </source>
</evidence>
<dbReference type="Proteomes" id="UP000034799">
    <property type="component" value="Unassembled WGS sequence"/>
</dbReference>
<evidence type="ECO:0000256" key="3">
    <source>
        <dbReference type="ARBA" id="ARBA00022676"/>
    </source>
</evidence>
<feature type="transmembrane region" description="Helical" evidence="6">
    <location>
        <begin position="260"/>
        <end position="279"/>
    </location>
</feature>
<keyword evidence="6" id="KW-0812">Transmembrane</keyword>
<proteinExistence type="inferred from homology"/>
<reference evidence="8 9" key="1">
    <citation type="journal article" date="2015" name="Nature">
        <title>rRNA introns, odd ribosomes, and small enigmatic genomes across a large radiation of phyla.</title>
        <authorList>
            <person name="Brown C.T."/>
            <person name="Hug L.A."/>
            <person name="Thomas B.C."/>
            <person name="Sharon I."/>
            <person name="Castelle C.J."/>
            <person name="Singh A."/>
            <person name="Wilkins M.J."/>
            <person name="Williams K.H."/>
            <person name="Banfield J.F."/>
        </authorList>
    </citation>
    <scope>NUCLEOTIDE SEQUENCE [LARGE SCALE GENOMIC DNA]</scope>
</reference>
<keyword evidence="3" id="KW-0328">Glycosyltransferase</keyword>
<keyword evidence="5" id="KW-0460">Magnesium</keyword>
<evidence type="ECO:0000313" key="9">
    <source>
        <dbReference type="Proteomes" id="UP000034799"/>
    </source>
</evidence>
<evidence type="ECO:0000256" key="5">
    <source>
        <dbReference type="ARBA" id="ARBA00022842"/>
    </source>
</evidence>
<dbReference type="EMBL" id="LBWK01000001">
    <property type="protein sequence ID" value="KKR05986.1"/>
    <property type="molecule type" value="Genomic_DNA"/>
</dbReference>
<dbReference type="PANTHER" id="PTHR48090:SF10">
    <property type="entry name" value="GLUCOSYL-3-PHOSPHOGLYCERATE SYNTHASE"/>
    <property type="match status" value="1"/>
</dbReference>
<keyword evidence="6" id="KW-0472">Membrane</keyword>
<dbReference type="CDD" id="cd04179">
    <property type="entry name" value="DPM_DPG-synthase_like"/>
    <property type="match status" value="1"/>
</dbReference>
<name>A0A0G0MZF3_9BACT</name>
<feature type="domain" description="Glycosyltransferase 2-like" evidence="7">
    <location>
        <begin position="17"/>
        <end position="165"/>
    </location>
</feature>
<dbReference type="SUPFAM" id="SSF53448">
    <property type="entry name" value="Nucleotide-diphospho-sugar transferases"/>
    <property type="match status" value="1"/>
</dbReference>
<evidence type="ECO:0000256" key="4">
    <source>
        <dbReference type="ARBA" id="ARBA00022679"/>
    </source>
</evidence>
<evidence type="ECO:0000256" key="6">
    <source>
        <dbReference type="SAM" id="Phobius"/>
    </source>
</evidence>
<dbReference type="InterPro" id="IPR001173">
    <property type="entry name" value="Glyco_trans_2-like"/>
</dbReference>
<protein>
    <submittedName>
        <fullName evidence="8">Glycosyl transferase family 2</fullName>
    </submittedName>
</protein>
<evidence type="ECO:0000313" key="8">
    <source>
        <dbReference type="EMBL" id="KKR05986.1"/>
    </source>
</evidence>